<feature type="domain" description="N-acetyltransferase" evidence="5">
    <location>
        <begin position="26"/>
        <end position="174"/>
    </location>
</feature>
<evidence type="ECO:0000313" key="7">
    <source>
        <dbReference type="Proteomes" id="UP000000554"/>
    </source>
</evidence>
<gene>
    <name evidence="6" type="primary">rimI</name>
    <name evidence="6" type="ordered locus">VNG_2575G</name>
</gene>
<protein>
    <submittedName>
        <fullName evidence="6">Pab N-terminal acetyltransferase</fullName>
    </submittedName>
</protein>
<keyword evidence="2" id="KW-0963">Cytoplasm</keyword>
<dbReference type="InterPro" id="IPR006464">
    <property type="entry name" value="AcTrfase_RimI/Ard1"/>
</dbReference>
<evidence type="ECO:0000259" key="5">
    <source>
        <dbReference type="PROSITE" id="PS51186"/>
    </source>
</evidence>
<dbReference type="CDD" id="cd04301">
    <property type="entry name" value="NAT_SF"/>
    <property type="match status" value="1"/>
</dbReference>
<dbReference type="PANTHER" id="PTHR43420">
    <property type="entry name" value="ACETYLTRANSFERASE"/>
    <property type="match status" value="1"/>
</dbReference>
<reference evidence="6 7" key="1">
    <citation type="journal article" date="2000" name="Proc. Natl. Acad. Sci. U.S.A.">
        <title>Genome sequence of Halobacterium species NRC-1.</title>
        <authorList>
            <person name="Ng W.V."/>
            <person name="Kennedy S.P."/>
            <person name="Mahairas G.G."/>
            <person name="Berquist B."/>
            <person name="Pan M."/>
            <person name="Shukla H.D."/>
            <person name="Lasky S.R."/>
            <person name="Baliga N.S."/>
            <person name="Thorsson V."/>
            <person name="Sbrogna J."/>
            <person name="Swartzell S."/>
            <person name="Weir D."/>
            <person name="Hall J."/>
            <person name="Dahl T.A."/>
            <person name="Welti R."/>
            <person name="Goo Y.A."/>
            <person name="Leithauser B."/>
            <person name="Keller K."/>
            <person name="Cruz R."/>
            <person name="Danson M.J."/>
            <person name="Hough D.W."/>
            <person name="Maddocks D.G."/>
            <person name="Jablonski P.E."/>
            <person name="Krebs M.P."/>
            <person name="Angevine C.M."/>
            <person name="Dale H."/>
            <person name="Isenbarger T.A."/>
            <person name="Peck R.F."/>
            <person name="Pohlschroder M."/>
            <person name="Spudich J.L."/>
            <person name="Jung K.W."/>
            <person name="Alam M."/>
            <person name="Freitas T."/>
            <person name="Hou S."/>
            <person name="Daniels C.J."/>
            <person name="Dennis P.P."/>
            <person name="Omer A.D."/>
            <person name="Ebhardt H."/>
            <person name="Lowe T.M."/>
            <person name="Liang P."/>
            <person name="Riley M."/>
            <person name="Hood L."/>
            <person name="DasSarma S."/>
        </authorList>
    </citation>
    <scope>NUCLEOTIDE SEQUENCE [LARGE SCALE GENOMIC DNA]</scope>
    <source>
        <strain evidence="7">ATCC 700922 / JCM 11081 / NRC-1</strain>
    </source>
</reference>
<accession>Q9HMF0</accession>
<dbReference type="InParanoid" id="Q9HMF0"/>
<evidence type="ECO:0000256" key="2">
    <source>
        <dbReference type="ARBA" id="ARBA00022490"/>
    </source>
</evidence>
<keyword evidence="4" id="KW-0012">Acyltransferase</keyword>
<dbReference type="KEGG" id="hal:VNG_2575G"/>
<dbReference type="NCBIfam" id="TIGR01575">
    <property type="entry name" value="rimI"/>
    <property type="match status" value="1"/>
</dbReference>
<evidence type="ECO:0000256" key="3">
    <source>
        <dbReference type="ARBA" id="ARBA00022679"/>
    </source>
</evidence>
<dbReference type="HOGENOM" id="CLU_013985_23_0_2"/>
<dbReference type="Gene3D" id="3.40.630.30">
    <property type="match status" value="1"/>
</dbReference>
<dbReference type="PROSITE" id="PS51186">
    <property type="entry name" value="GNAT"/>
    <property type="match status" value="1"/>
</dbReference>
<keyword evidence="7" id="KW-1185">Reference proteome</keyword>
<dbReference type="PANTHER" id="PTHR43420:SF12">
    <property type="entry name" value="N-ACETYLTRANSFERASE DOMAIN-CONTAINING PROTEIN"/>
    <property type="match status" value="1"/>
</dbReference>
<evidence type="ECO:0000256" key="4">
    <source>
        <dbReference type="ARBA" id="ARBA00023315"/>
    </source>
</evidence>
<dbReference type="GO" id="GO:0008080">
    <property type="term" value="F:N-acetyltransferase activity"/>
    <property type="evidence" value="ECO:0000318"/>
    <property type="project" value="GO_Central"/>
</dbReference>
<dbReference type="PaxDb" id="64091-VNG_2575G"/>
<dbReference type="InterPro" id="IPR016181">
    <property type="entry name" value="Acyl_CoA_acyltransferase"/>
</dbReference>
<dbReference type="InterPro" id="IPR050680">
    <property type="entry name" value="YpeA/RimI_acetyltransf"/>
</dbReference>
<evidence type="ECO:0000313" key="6">
    <source>
        <dbReference type="EMBL" id="AAG20621.1"/>
    </source>
</evidence>
<dbReference type="SUPFAM" id="SSF55729">
    <property type="entry name" value="Acyl-CoA N-acyltransferases (Nat)"/>
    <property type="match status" value="1"/>
</dbReference>
<dbReference type="AlphaFoldDB" id="Q9HMF0"/>
<dbReference type="Pfam" id="PF00583">
    <property type="entry name" value="Acetyltransf_1"/>
    <property type="match status" value="1"/>
</dbReference>
<dbReference type="FunCoup" id="Q9HMF0">
    <property type="interactions" value="136"/>
</dbReference>
<name>Q9HMF0_HALSA</name>
<dbReference type="STRING" id="64091.VNG_2575G"/>
<dbReference type="Proteomes" id="UP000000554">
    <property type="component" value="Chromosome"/>
</dbReference>
<comment type="similarity">
    <text evidence="1">Belongs to the acetyltransferase family. RimI subfamily.</text>
</comment>
<sequence length="179" mass="19533">MSAVGDKPNRDVCRGVTAVQRGDPDVWVRQATRADLLAIVRIEQSVFSHPWPYAAFERQLDTAGFLVAAEQSGLDSVAGYVVGDTIPGHGRPLGHIKDIAVRSTRQGDGIGRLLLSRGVAALAGQGAHTVKLEVRESNEVARHLYEEFGFEYIRRLPEYYADGEDAGVMAVRLADRDGF</sequence>
<dbReference type="PIR" id="A84407">
    <property type="entry name" value="A84407"/>
</dbReference>
<evidence type="ECO:0000256" key="1">
    <source>
        <dbReference type="ARBA" id="ARBA00005395"/>
    </source>
</evidence>
<proteinExistence type="inferred from homology"/>
<dbReference type="EMBL" id="AE004437">
    <property type="protein sequence ID" value="AAG20621.1"/>
    <property type="molecule type" value="Genomic_DNA"/>
</dbReference>
<dbReference type="InterPro" id="IPR000182">
    <property type="entry name" value="GNAT_dom"/>
</dbReference>
<dbReference type="PATRIC" id="fig|64091.14.peg.1994"/>
<keyword evidence="3" id="KW-0808">Transferase</keyword>
<organism evidence="6 7">
    <name type="scientific">Halobacterium salinarum (strain ATCC 700922 / JCM 11081 / NRC-1)</name>
    <name type="common">Halobacterium halobium</name>
    <dbReference type="NCBI Taxonomy" id="64091"/>
    <lineage>
        <taxon>Archaea</taxon>
        <taxon>Methanobacteriati</taxon>
        <taxon>Methanobacteriota</taxon>
        <taxon>Stenosarchaea group</taxon>
        <taxon>Halobacteria</taxon>
        <taxon>Halobacteriales</taxon>
        <taxon>Halobacteriaceae</taxon>
        <taxon>Halobacterium</taxon>
        <taxon>Halobacterium salinarum NRC-34001</taxon>
    </lineage>
</organism>